<dbReference type="OrthoDB" id="56827at2"/>
<name>D8K7I9_NITWC</name>
<dbReference type="Pfam" id="PF12500">
    <property type="entry name" value="TRSP"/>
    <property type="match status" value="1"/>
</dbReference>
<accession>D8K7I9</accession>
<dbReference type="RefSeq" id="WP_013220957.1">
    <property type="nucleotide sequence ID" value="NC_014315.1"/>
</dbReference>
<evidence type="ECO:0000313" key="4">
    <source>
        <dbReference type="Proteomes" id="UP000000393"/>
    </source>
</evidence>
<dbReference type="CDD" id="cd06223">
    <property type="entry name" value="PRTases_typeI"/>
    <property type="match status" value="1"/>
</dbReference>
<dbReference type="InterPro" id="IPR000836">
    <property type="entry name" value="PRTase_dom"/>
</dbReference>
<dbReference type="STRING" id="105559.Nwat_2032"/>
<dbReference type="EMBL" id="CP002086">
    <property type="protein sequence ID" value="ADJ28866.1"/>
    <property type="molecule type" value="Genomic_DNA"/>
</dbReference>
<dbReference type="eggNOG" id="COG0503">
    <property type="taxonomic scope" value="Bacteria"/>
</dbReference>
<dbReference type="InterPro" id="IPR022537">
    <property type="entry name" value="TRSP_dom"/>
</dbReference>
<evidence type="ECO:0000259" key="1">
    <source>
        <dbReference type="Pfam" id="PF12500"/>
    </source>
</evidence>
<dbReference type="PIRSF" id="PIRSF020967">
    <property type="entry name" value="UCP020967"/>
    <property type="match status" value="1"/>
</dbReference>
<keyword evidence="4" id="KW-1185">Reference proteome</keyword>
<protein>
    <recommendedName>
        <fullName evidence="5">Phosphoribosyltransferase</fullName>
    </recommendedName>
</protein>
<organism evidence="3 4">
    <name type="scientific">Nitrosococcus watsoni (strain C-113)</name>
    <dbReference type="NCBI Taxonomy" id="105559"/>
    <lineage>
        <taxon>Bacteria</taxon>
        <taxon>Pseudomonadati</taxon>
        <taxon>Pseudomonadota</taxon>
        <taxon>Gammaproteobacteria</taxon>
        <taxon>Chromatiales</taxon>
        <taxon>Chromatiaceae</taxon>
        <taxon>Nitrosococcus</taxon>
    </lineage>
</organism>
<evidence type="ECO:0008006" key="5">
    <source>
        <dbReference type="Google" id="ProtNLM"/>
    </source>
</evidence>
<reference evidence="3 4" key="1">
    <citation type="submission" date="2010-06" db="EMBL/GenBank/DDBJ databases">
        <title>Complete sequence of chromosome of Nitrosococcus watsoni C-113.</title>
        <authorList>
            <consortium name="US DOE Joint Genome Institute"/>
            <person name="Lucas S."/>
            <person name="Copeland A."/>
            <person name="Lapidus A."/>
            <person name="Cheng J.-F."/>
            <person name="Bruce D."/>
            <person name="Goodwin L."/>
            <person name="Pitluck S."/>
            <person name="Malfatti S.A."/>
            <person name="Chain P.S.G."/>
            <person name="Land M."/>
            <person name="Hauser L."/>
            <person name="Kyrpides N."/>
            <person name="Ivanova N."/>
            <person name="Cambell M.A."/>
            <person name="Heidelberg J.F."/>
            <person name="Klotz M.G."/>
            <person name="Woyke T."/>
        </authorList>
    </citation>
    <scope>NUCLEOTIDE SEQUENCE [LARGE SCALE GENOMIC DNA]</scope>
    <source>
        <strain evidence="3 4">C-113</strain>
    </source>
</reference>
<dbReference type="InterPro" id="IPR041688">
    <property type="entry name" value="PRTase_2"/>
</dbReference>
<feature type="domain" description="Orotate phosphoribosyltransferase-like" evidence="2">
    <location>
        <begin position="26"/>
        <end position="214"/>
    </location>
</feature>
<dbReference type="Pfam" id="PF15609">
    <property type="entry name" value="PRTase_2"/>
    <property type="match status" value="1"/>
</dbReference>
<sequence>MGHTIRLAAGTLTIEVRKTLFPLNDLLDFASRINPKRGYLFVSKVLGKHIPCQPSRMRDIYNRLALPLLEIPGPAIFIGMAETATGLGAGVADSLVRKTQRCDIVFQHTTRHSLPITEWVCFDESHSHAPEHILYPPLPVFRERFSQAQTLVLVDDEISTGRTLRELSYRMIQVLPHIRQIVVVSIVNWLSPAQKQVFQTNVNKPVSFVSLLEGVFSFIPNVKYKPPPLPEKTKAFQSTAQACQQTGRRGIAIGDKKFRMPDGPYPKERKVSVVGTGEFQFQPFLWAEQLEREGFDVLFQSTTRSPIRLGGPIGESLSFKDEYGGSIPTYLHNPPRGREVIIAYEFAELARHHNLPEQLGGSIWGVATKTGSDC</sequence>
<dbReference type="KEGG" id="nwa:Nwat_2032"/>
<dbReference type="HOGENOM" id="CLU_048544_0_0_6"/>
<dbReference type="SUPFAM" id="SSF53271">
    <property type="entry name" value="PRTase-like"/>
    <property type="match status" value="1"/>
</dbReference>
<dbReference type="InterPro" id="IPR029057">
    <property type="entry name" value="PRTase-like"/>
</dbReference>
<proteinExistence type="predicted"/>
<dbReference type="Proteomes" id="UP000000393">
    <property type="component" value="Chromosome"/>
</dbReference>
<gene>
    <name evidence="3" type="ordered locus">Nwat_2032</name>
</gene>
<evidence type="ECO:0000313" key="3">
    <source>
        <dbReference type="EMBL" id="ADJ28866.1"/>
    </source>
</evidence>
<dbReference type="InterPro" id="IPR011214">
    <property type="entry name" value="UCP020967"/>
</dbReference>
<feature type="domain" description="TRSP" evidence="1">
    <location>
        <begin position="267"/>
        <end position="338"/>
    </location>
</feature>
<dbReference type="AlphaFoldDB" id="D8K7I9"/>
<evidence type="ECO:0000259" key="2">
    <source>
        <dbReference type="Pfam" id="PF15609"/>
    </source>
</evidence>